<name>A0ABT2A3L1_9BURK</name>
<accession>A0ABT2A3L1</accession>
<keyword evidence="2" id="KW-0732">Signal</keyword>
<dbReference type="EMBL" id="JANUGX010000005">
    <property type="protein sequence ID" value="MCS0588766.1"/>
    <property type="molecule type" value="Genomic_DNA"/>
</dbReference>
<sequence>MSQFRFARLAVMLAAIGLNAAPALMQGAVAQDKNAQAAAAAQPKPDTVRPELFKLLDPAQVKPLMDAKNYGEVQNRITQAEAFPDKSPYETYVLNRMKLSLATAKGDDQGSIAALEAIVASDKLPAADKPQFTQALAGMYYNAKNYPKAIEWFKRFQAENPNSDAATGPLVRSYYLSGDYANAMKLLRPQLEAAQQAGKTPSSEDLRLYASAAVKVKDDAAYQYGLEQLITYYPNDDVWMDAIYRGVVRKPGFNEANYPDVLRLEFAAVKVLTPEMYTELAELALKDGFPTEAKKVVDAGFAAGVLGTGSNAAQHRQLRDRATKEAANDAKNIASGEASAAKSKTGAGLVNLGWAYVTMDQFDKGIPFIEQGIAKGGLKVPDEAKLRLGLAYLRAGQKDKAISTLQTVKAGGGLSDIARYAIVLANHPNPGGNNTSK</sequence>
<organism evidence="3 4">
    <name type="scientific">Massilia norwichensis</name>
    <dbReference type="NCBI Taxonomy" id="1442366"/>
    <lineage>
        <taxon>Bacteria</taxon>
        <taxon>Pseudomonadati</taxon>
        <taxon>Pseudomonadota</taxon>
        <taxon>Betaproteobacteria</taxon>
        <taxon>Burkholderiales</taxon>
        <taxon>Oxalobacteraceae</taxon>
        <taxon>Telluria group</taxon>
        <taxon>Massilia</taxon>
    </lineage>
</organism>
<evidence type="ECO:0008006" key="5">
    <source>
        <dbReference type="Google" id="ProtNLM"/>
    </source>
</evidence>
<protein>
    <recommendedName>
        <fullName evidence="5">Tetratricopeptide repeat protein</fullName>
    </recommendedName>
</protein>
<evidence type="ECO:0000313" key="3">
    <source>
        <dbReference type="EMBL" id="MCS0588766.1"/>
    </source>
</evidence>
<dbReference type="Proteomes" id="UP001205560">
    <property type="component" value="Unassembled WGS sequence"/>
</dbReference>
<keyword evidence="4" id="KW-1185">Reference proteome</keyword>
<evidence type="ECO:0000256" key="1">
    <source>
        <dbReference type="PROSITE-ProRule" id="PRU00339"/>
    </source>
</evidence>
<keyword evidence="1" id="KW-0802">TPR repeat</keyword>
<reference evidence="3 4" key="1">
    <citation type="submission" date="2022-08" db="EMBL/GenBank/DDBJ databases">
        <title>Reclassification of Massilia species as members of the genera Telluria, Duganella, Pseudoduganella, Mokoshia gen. nov. and Zemynaea gen. nov. using orthogonal and non-orthogonal genome-based approaches.</title>
        <authorList>
            <person name="Bowman J.P."/>
        </authorList>
    </citation>
    <scope>NUCLEOTIDE SEQUENCE [LARGE SCALE GENOMIC DNA]</scope>
    <source>
        <strain evidence="3 4">LMG 28164</strain>
    </source>
</reference>
<feature type="repeat" description="TPR" evidence="1">
    <location>
        <begin position="130"/>
        <end position="163"/>
    </location>
</feature>
<dbReference type="Pfam" id="PF13432">
    <property type="entry name" value="TPR_16"/>
    <property type="match status" value="1"/>
</dbReference>
<feature type="signal peptide" evidence="2">
    <location>
        <begin position="1"/>
        <end position="20"/>
    </location>
</feature>
<dbReference type="Gene3D" id="1.25.40.10">
    <property type="entry name" value="Tetratricopeptide repeat domain"/>
    <property type="match status" value="2"/>
</dbReference>
<dbReference type="PROSITE" id="PS50005">
    <property type="entry name" value="TPR"/>
    <property type="match status" value="1"/>
</dbReference>
<feature type="chain" id="PRO_5047018546" description="Tetratricopeptide repeat protein" evidence="2">
    <location>
        <begin position="21"/>
        <end position="437"/>
    </location>
</feature>
<dbReference type="InterPro" id="IPR019734">
    <property type="entry name" value="TPR_rpt"/>
</dbReference>
<evidence type="ECO:0000256" key="2">
    <source>
        <dbReference type="SAM" id="SignalP"/>
    </source>
</evidence>
<evidence type="ECO:0000313" key="4">
    <source>
        <dbReference type="Proteomes" id="UP001205560"/>
    </source>
</evidence>
<dbReference type="InterPro" id="IPR011990">
    <property type="entry name" value="TPR-like_helical_dom_sf"/>
</dbReference>
<proteinExistence type="predicted"/>
<gene>
    <name evidence="3" type="ORF">NX782_06070</name>
</gene>
<dbReference type="RefSeq" id="WP_258844529.1">
    <property type="nucleotide sequence ID" value="NZ_JANUGX010000005.1"/>
</dbReference>
<dbReference type="SUPFAM" id="SSF48452">
    <property type="entry name" value="TPR-like"/>
    <property type="match status" value="1"/>
</dbReference>
<comment type="caution">
    <text evidence="3">The sequence shown here is derived from an EMBL/GenBank/DDBJ whole genome shotgun (WGS) entry which is preliminary data.</text>
</comment>
<dbReference type="Pfam" id="PF13174">
    <property type="entry name" value="TPR_6"/>
    <property type="match status" value="1"/>
</dbReference>